<name>A0AAW2HZK0_9NEOP</name>
<accession>A0AAW2HZK0</accession>
<dbReference type="EMBL" id="JARGDH010000002">
    <property type="protein sequence ID" value="KAL0275314.1"/>
    <property type="molecule type" value="Genomic_DNA"/>
</dbReference>
<organism evidence="2">
    <name type="scientific">Menopon gallinae</name>
    <name type="common">poultry shaft louse</name>
    <dbReference type="NCBI Taxonomy" id="328185"/>
    <lineage>
        <taxon>Eukaryota</taxon>
        <taxon>Metazoa</taxon>
        <taxon>Ecdysozoa</taxon>
        <taxon>Arthropoda</taxon>
        <taxon>Hexapoda</taxon>
        <taxon>Insecta</taxon>
        <taxon>Pterygota</taxon>
        <taxon>Neoptera</taxon>
        <taxon>Paraneoptera</taxon>
        <taxon>Psocodea</taxon>
        <taxon>Troctomorpha</taxon>
        <taxon>Phthiraptera</taxon>
        <taxon>Amblycera</taxon>
        <taxon>Menoponidae</taxon>
        <taxon>Menopon</taxon>
    </lineage>
</organism>
<gene>
    <name evidence="2" type="ORF">PYX00_003201</name>
</gene>
<comment type="caution">
    <text evidence="2">The sequence shown here is derived from an EMBL/GenBank/DDBJ whole genome shotgun (WGS) entry which is preliminary data.</text>
</comment>
<protein>
    <submittedName>
        <fullName evidence="2">Uncharacterized protein</fullName>
    </submittedName>
</protein>
<feature type="region of interest" description="Disordered" evidence="1">
    <location>
        <begin position="1"/>
        <end position="23"/>
    </location>
</feature>
<evidence type="ECO:0000313" key="2">
    <source>
        <dbReference type="EMBL" id="KAL0275314.1"/>
    </source>
</evidence>
<evidence type="ECO:0000256" key="1">
    <source>
        <dbReference type="SAM" id="MobiDB-lite"/>
    </source>
</evidence>
<dbReference type="AlphaFoldDB" id="A0AAW2HZK0"/>
<proteinExistence type="predicted"/>
<sequence length="604" mass="69509">MLSRKHSSYKKTVQSSRTELEKLEKTHKSELRMMLTAASKFRSKFFRVEDPKRWQAETEACNVRMYETHFPGFCYEKDGKYKKRFVNVLQPKTTDPAESSDKVKALLFTDDELDIRKVICLHLLETHIQSRRHISRRDGKPVYFVKSSTHRNKHAIQLSQQAITQKGNANEKSVPSIYDKLLPRYVLDVQVTNHMVSALSLNSSDNDTSSEDGSLRRRHQIPLYSNTDIRTITSSVLEALEAVNSPKLKEIISICRNPEQIKSLLAQEEVLEFLIELIGNQLIGRPIAYEYTMAHALFEKDAETETLAQVLEFPTDPHVRNMLNQIRKNLGRKYDELRFSCFMPRRNKTFEGSRQIIAWDVSKTSFASSRSNLKNSSTAFANGFGPMSSRLRKFSLTQSDKFWEKDELSADNCLMPTLKEASSEKPTSQSMRSLIWPRKKSATTKAVNEEFENDEKSMTFLQKPVSRNASGMKESTGSPDSDSRYDLKSLNNSQRILLGLKVASLKSRPVNMHQFENNKKIDVVSLISSIVHPLTLDSRANEMNPDDNYFFQDKRRTKRSISRIGMNQFNSLGNLNRDMLSNFRHDIATTENKKRVKQFLKSDV</sequence>
<feature type="compositionally biased region" description="Polar residues" evidence="1">
    <location>
        <begin position="465"/>
        <end position="480"/>
    </location>
</feature>
<feature type="region of interest" description="Disordered" evidence="1">
    <location>
        <begin position="461"/>
        <end position="486"/>
    </location>
</feature>
<reference evidence="2" key="1">
    <citation type="journal article" date="2024" name="Gigascience">
        <title>Chromosome-level genome of the poultry shaft louse Menopon gallinae provides insight into the host-switching and adaptive evolution of parasitic lice.</title>
        <authorList>
            <person name="Xu Y."/>
            <person name="Ma L."/>
            <person name="Liu S."/>
            <person name="Liang Y."/>
            <person name="Liu Q."/>
            <person name="He Z."/>
            <person name="Tian L."/>
            <person name="Duan Y."/>
            <person name="Cai W."/>
            <person name="Li H."/>
            <person name="Song F."/>
        </authorList>
    </citation>
    <scope>NUCLEOTIDE SEQUENCE</scope>
    <source>
        <strain evidence="2">Cailab_2023a</strain>
    </source>
</reference>
<dbReference type="EMBL" id="JARGDH010000002">
    <property type="protein sequence ID" value="KAL0275313.1"/>
    <property type="molecule type" value="Genomic_DNA"/>
</dbReference>